<gene>
    <name evidence="1" type="ORF">Tci_929522</name>
</gene>
<feature type="non-terminal residue" evidence="1">
    <location>
        <position position="87"/>
    </location>
</feature>
<feature type="non-terminal residue" evidence="1">
    <location>
        <position position="1"/>
    </location>
</feature>
<name>A0A699XEG1_TANCI</name>
<comment type="caution">
    <text evidence="1">The sequence shown here is derived from an EMBL/GenBank/DDBJ whole genome shotgun (WGS) entry which is preliminary data.</text>
</comment>
<sequence length="87" mass="9223">ARAAAAARSRIGARARLSAFAGVVLEVDVAQVHLDLENLRHVAIEGKALVGVEFPIDVELCGDRVQVVFQRTVKIGRQAGIAVGHGR</sequence>
<dbReference type="EMBL" id="BKCJ011842322">
    <property type="protein sequence ID" value="GFD57553.1"/>
    <property type="molecule type" value="Genomic_DNA"/>
</dbReference>
<reference evidence="1" key="1">
    <citation type="journal article" date="2019" name="Sci. Rep.">
        <title>Draft genome of Tanacetum cinerariifolium, the natural source of mosquito coil.</title>
        <authorList>
            <person name="Yamashiro T."/>
            <person name="Shiraishi A."/>
            <person name="Satake H."/>
            <person name="Nakayama K."/>
        </authorList>
    </citation>
    <scope>NUCLEOTIDE SEQUENCE</scope>
</reference>
<dbReference type="AlphaFoldDB" id="A0A699XEG1"/>
<organism evidence="1">
    <name type="scientific">Tanacetum cinerariifolium</name>
    <name type="common">Dalmatian daisy</name>
    <name type="synonym">Chrysanthemum cinerariifolium</name>
    <dbReference type="NCBI Taxonomy" id="118510"/>
    <lineage>
        <taxon>Eukaryota</taxon>
        <taxon>Viridiplantae</taxon>
        <taxon>Streptophyta</taxon>
        <taxon>Embryophyta</taxon>
        <taxon>Tracheophyta</taxon>
        <taxon>Spermatophyta</taxon>
        <taxon>Magnoliopsida</taxon>
        <taxon>eudicotyledons</taxon>
        <taxon>Gunneridae</taxon>
        <taxon>Pentapetalae</taxon>
        <taxon>asterids</taxon>
        <taxon>campanulids</taxon>
        <taxon>Asterales</taxon>
        <taxon>Asteraceae</taxon>
        <taxon>Asteroideae</taxon>
        <taxon>Anthemideae</taxon>
        <taxon>Anthemidinae</taxon>
        <taxon>Tanacetum</taxon>
    </lineage>
</organism>
<evidence type="ECO:0000313" key="1">
    <source>
        <dbReference type="EMBL" id="GFD57553.1"/>
    </source>
</evidence>
<protein>
    <submittedName>
        <fullName evidence="1">Uncharacterized protein</fullName>
    </submittedName>
</protein>
<accession>A0A699XEG1</accession>
<proteinExistence type="predicted"/>